<gene>
    <name evidence="1" type="ORF">QQ91_014015</name>
</gene>
<reference evidence="1" key="1">
    <citation type="submission" date="2014-11" db="EMBL/GenBank/DDBJ databases">
        <authorList>
            <person name="Malar M.C."/>
            <person name="Sen D."/>
            <person name="Tripathy S."/>
        </authorList>
    </citation>
    <scope>NUCLEOTIDE SEQUENCE</scope>
    <source>
        <strain evidence="1">BDU141951</strain>
    </source>
</reference>
<accession>A0A0C1Y4A9</accession>
<reference evidence="1" key="2">
    <citation type="journal article" date="2015" name="Genome Announc.">
        <title>Draft Genome Sequence of Filamentous Marine Cyanobacterium Lyngbya confervoides Strain BDU141951.</title>
        <authorList>
            <person name="Chandrababunaidu M.M."/>
            <person name="Sen D."/>
            <person name="Tripathy S."/>
        </authorList>
    </citation>
    <scope>NUCLEOTIDE SEQUENCE</scope>
    <source>
        <strain evidence="1">BDU141951</strain>
    </source>
</reference>
<proteinExistence type="predicted"/>
<sequence length="130" mass="14094">MTLMKALPEKQSADSLVVTQAFCRLMLQISLLAIPVYLGLLMIAIPFDVDAGKLKGVALSIPAVIFLFAAIAYAVGFLTTLPDAQPDAFDGFVHSRRRIYRRKMKMVMIGSGIFALGVTVGTLVLIKAHL</sequence>
<evidence type="ECO:0000313" key="1">
    <source>
        <dbReference type="EMBL" id="NEV68225.1"/>
    </source>
</evidence>
<dbReference type="EMBL" id="JTHE02000003">
    <property type="protein sequence ID" value="NEV68225.1"/>
    <property type="molecule type" value="Genomic_DNA"/>
</dbReference>
<name>A0A0C1Y4A9_9CYAN</name>
<dbReference type="AlphaFoldDB" id="A0A0C1Y4A9"/>
<comment type="caution">
    <text evidence="1">The sequence shown here is derived from an EMBL/GenBank/DDBJ whole genome shotgun (WGS) entry which is preliminary data.</text>
</comment>
<protein>
    <submittedName>
        <fullName evidence="1">Uncharacterized protein</fullName>
    </submittedName>
</protein>
<organism evidence="1">
    <name type="scientific">Lyngbya confervoides BDU141951</name>
    <dbReference type="NCBI Taxonomy" id="1574623"/>
    <lineage>
        <taxon>Bacteria</taxon>
        <taxon>Bacillati</taxon>
        <taxon>Cyanobacteriota</taxon>
        <taxon>Cyanophyceae</taxon>
        <taxon>Oscillatoriophycideae</taxon>
        <taxon>Oscillatoriales</taxon>
        <taxon>Microcoleaceae</taxon>
        <taxon>Lyngbya</taxon>
    </lineage>
</organism>
<reference evidence="1" key="3">
    <citation type="submission" date="2020-02" db="EMBL/GenBank/DDBJ databases">
        <authorList>
            <person name="Sarangi A.N."/>
            <person name="Ghosh S."/>
            <person name="Mukherjee M."/>
            <person name="Tripathy S."/>
        </authorList>
    </citation>
    <scope>NUCLEOTIDE SEQUENCE</scope>
    <source>
        <strain evidence="1">BDU141951</strain>
    </source>
</reference>